<dbReference type="Gene3D" id="3.40.50.720">
    <property type="entry name" value="NAD(P)-binding Rossmann-like Domain"/>
    <property type="match status" value="1"/>
</dbReference>
<feature type="domain" description="NAD-dependent epimerase/dehydratase" evidence="2">
    <location>
        <begin position="4"/>
        <end position="236"/>
    </location>
</feature>
<dbReference type="InterPro" id="IPR036291">
    <property type="entry name" value="NAD(P)-bd_dom_sf"/>
</dbReference>
<evidence type="ECO:0000256" key="1">
    <source>
        <dbReference type="ARBA" id="ARBA00007637"/>
    </source>
</evidence>
<name>A0AA48K6R3_9BACT</name>
<evidence type="ECO:0000313" key="3">
    <source>
        <dbReference type="EMBL" id="BDU71089.1"/>
    </source>
</evidence>
<proteinExistence type="inferred from homology"/>
<keyword evidence="4" id="KW-1185">Reference proteome</keyword>
<protein>
    <submittedName>
        <fullName evidence="3">UDP-glucose 4-epimerase</fullName>
    </submittedName>
</protein>
<dbReference type="KEGG" id="msil:METEAL_02630"/>
<organism evidence="3 4">
    <name type="scientific">Mesoterricola silvestris</name>
    <dbReference type="NCBI Taxonomy" id="2927979"/>
    <lineage>
        <taxon>Bacteria</taxon>
        <taxon>Pseudomonadati</taxon>
        <taxon>Acidobacteriota</taxon>
        <taxon>Holophagae</taxon>
        <taxon>Holophagales</taxon>
        <taxon>Holophagaceae</taxon>
        <taxon>Mesoterricola</taxon>
    </lineage>
</organism>
<evidence type="ECO:0000259" key="2">
    <source>
        <dbReference type="Pfam" id="PF01370"/>
    </source>
</evidence>
<dbReference type="Gene3D" id="3.90.25.10">
    <property type="entry name" value="UDP-galactose 4-epimerase, domain 1"/>
    <property type="match status" value="1"/>
</dbReference>
<dbReference type="EMBL" id="AP027080">
    <property type="protein sequence ID" value="BDU71089.1"/>
    <property type="molecule type" value="Genomic_DNA"/>
</dbReference>
<sequence>MKRILVTGGAGFIGSHAVDAFIQDGYEVLVIDDLSSGSDANLNPKARFECTSIDSARAAETLRAFRPEAIFHYAAQIDVRKSAADPVLDAQLNIINSLRLLELGLNNGLAYFAFASSGGAIYGEPQSGPQDETHPERPCSPYGVAKLSIDKYLASFHHYRGLKSCSMRFSNVYGPRQNGKGEAGVVALMIGQGLKGQPLRVNGKGEQTRDFVYVKDLARAARLILRHQPQGVLNLGTGIETSIAQLAHILQERFAVPPGISHAPAIHGEQFRSVLDSTLAKKVIDWEPVTRLGHGLQETTDWFSSLAPAAPRPQKHIRVSQ</sequence>
<accession>A0AA48K6R3</accession>
<dbReference type="RefSeq" id="WP_316413983.1">
    <property type="nucleotide sequence ID" value="NZ_AP027080.1"/>
</dbReference>
<dbReference type="PANTHER" id="PTHR43000">
    <property type="entry name" value="DTDP-D-GLUCOSE 4,6-DEHYDRATASE-RELATED"/>
    <property type="match status" value="1"/>
</dbReference>
<gene>
    <name evidence="3" type="ORF">METEAL_02630</name>
</gene>
<dbReference type="AlphaFoldDB" id="A0AA48K6R3"/>
<dbReference type="InterPro" id="IPR001509">
    <property type="entry name" value="Epimerase_deHydtase"/>
</dbReference>
<dbReference type="Proteomes" id="UP001238179">
    <property type="component" value="Chromosome"/>
</dbReference>
<dbReference type="SUPFAM" id="SSF51735">
    <property type="entry name" value="NAD(P)-binding Rossmann-fold domains"/>
    <property type="match status" value="1"/>
</dbReference>
<reference evidence="4" key="1">
    <citation type="journal article" date="2023" name="Int. J. Syst. Evol. Microbiol.">
        <title>Mesoterricola silvestris gen. nov., sp. nov., Mesoterricola sediminis sp. nov., Geothrix oryzae sp. nov., Geothrix edaphica sp. nov., Geothrix rubra sp. nov., and Geothrix limicola sp. nov., six novel members of Acidobacteriota isolated from soils.</title>
        <authorList>
            <person name="Itoh H."/>
            <person name="Sugisawa Y."/>
            <person name="Mise K."/>
            <person name="Xu Z."/>
            <person name="Kuniyasu M."/>
            <person name="Ushijima N."/>
            <person name="Kawano K."/>
            <person name="Kobayashi E."/>
            <person name="Shiratori Y."/>
            <person name="Masuda Y."/>
            <person name="Senoo K."/>
        </authorList>
    </citation>
    <scope>NUCLEOTIDE SEQUENCE [LARGE SCALE GENOMIC DNA]</scope>
    <source>
        <strain evidence="4">W79</strain>
    </source>
</reference>
<comment type="similarity">
    <text evidence="1">Belongs to the NAD(P)-dependent epimerase/dehydratase family.</text>
</comment>
<dbReference type="Pfam" id="PF01370">
    <property type="entry name" value="Epimerase"/>
    <property type="match status" value="1"/>
</dbReference>
<evidence type="ECO:0000313" key="4">
    <source>
        <dbReference type="Proteomes" id="UP001238179"/>
    </source>
</evidence>